<accession>A0A7G2CTG9</accession>
<sequence>MPRPGHGPLGPFRGCRGWGRRGSSFGSADRGAPFVPRLVFPSKPFRGEGTPQLLGNRPRVGSSGKPSAFQVFLPFPLSINGNEVAVLRLREGRPLCPSFPFSLSFFSFVVFRGPWGSLPPLRKRPSPSSQRAFGQPGAFFVKTGGCLGGRPGPPPSATAGISGSAGAGKGCFGGTVWPKPGGSGEWLVLRSRLGVVGPHARGGWPSGFVVSGLLFFRVPKGSRVGGVFRKERRGQKLWPTPRAFSGGAAALCLGCSGRSGDGPRLPGKRGRGFAARLAVRQNAFRPTGSPWPCVGWKLAPGRNKTTVNLKLLFFVSCFFKFKRDF</sequence>
<proteinExistence type="predicted"/>
<dbReference type="VEuPathDB" id="TriTrypDB:ADEAN_001036500"/>
<reference evidence="1 2" key="1">
    <citation type="submission" date="2020-08" db="EMBL/GenBank/DDBJ databases">
        <authorList>
            <person name="Newling K."/>
            <person name="Davey J."/>
            <person name="Forrester S."/>
        </authorList>
    </citation>
    <scope>NUCLEOTIDE SEQUENCE [LARGE SCALE GENOMIC DNA]</scope>
    <source>
        <strain evidence="2">Crithidia deanei Carvalho (ATCC PRA-265)</strain>
    </source>
</reference>
<evidence type="ECO:0000313" key="2">
    <source>
        <dbReference type="Proteomes" id="UP000515908"/>
    </source>
</evidence>
<dbReference type="Proteomes" id="UP000515908">
    <property type="component" value="Chromosome 28"/>
</dbReference>
<name>A0A7G2CTG9_9TRYP</name>
<dbReference type="AlphaFoldDB" id="A0A7G2CTG9"/>
<organism evidence="1 2">
    <name type="scientific">Angomonas deanei</name>
    <dbReference type="NCBI Taxonomy" id="59799"/>
    <lineage>
        <taxon>Eukaryota</taxon>
        <taxon>Discoba</taxon>
        <taxon>Euglenozoa</taxon>
        <taxon>Kinetoplastea</taxon>
        <taxon>Metakinetoplastina</taxon>
        <taxon>Trypanosomatida</taxon>
        <taxon>Trypanosomatidae</taxon>
        <taxon>Strigomonadinae</taxon>
        <taxon>Angomonas</taxon>
    </lineage>
</organism>
<keyword evidence="2" id="KW-1185">Reference proteome</keyword>
<protein>
    <submittedName>
        <fullName evidence="1">Uncharacterized protein</fullName>
    </submittedName>
</protein>
<evidence type="ECO:0000313" key="1">
    <source>
        <dbReference type="EMBL" id="CAD2222815.1"/>
    </source>
</evidence>
<dbReference type="EMBL" id="LR877172">
    <property type="protein sequence ID" value="CAD2222815.1"/>
    <property type="molecule type" value="Genomic_DNA"/>
</dbReference>
<gene>
    <name evidence="1" type="ORF">ADEAN_001036500</name>
</gene>